<name>A0A0H5NRS6_NOCFR</name>
<dbReference type="EMBL" id="LN868938">
    <property type="protein sequence ID" value="CRY78082.1"/>
    <property type="molecule type" value="Genomic_DNA"/>
</dbReference>
<reference evidence="2" key="1">
    <citation type="submission" date="2015-03" db="EMBL/GenBank/DDBJ databases">
        <authorList>
            <consortium name="Pathogen Informatics"/>
        </authorList>
    </citation>
    <scope>NUCLEOTIDE SEQUENCE [LARGE SCALE GENOMIC DNA]</scope>
    <source>
        <strain evidence="2">NCTC11134</strain>
    </source>
</reference>
<dbReference type="Proteomes" id="UP000057820">
    <property type="component" value="Chromosome 1"/>
</dbReference>
<sequence>MRRGEIWSYTPTLRDGTPFPRRSTVVLVSDPAVIASPYRWVHVVPVVAEDPGHVLGVYTDHGWVDAMRLHRAYRPWLSAPVGRLTPAETESLDASLRATLSL</sequence>
<gene>
    <name evidence="1" type="ORF">ERS450000_02740</name>
</gene>
<dbReference type="KEGG" id="nfr:ERS450000_02740"/>
<dbReference type="AlphaFoldDB" id="A0A0H5NRS6"/>
<protein>
    <recommendedName>
        <fullName evidence="3">PemK-like protein</fullName>
    </recommendedName>
</protein>
<dbReference type="GeneID" id="61132189"/>
<organism evidence="1 2">
    <name type="scientific">Nocardia farcinica</name>
    <dbReference type="NCBI Taxonomy" id="37329"/>
    <lineage>
        <taxon>Bacteria</taxon>
        <taxon>Bacillati</taxon>
        <taxon>Actinomycetota</taxon>
        <taxon>Actinomycetes</taxon>
        <taxon>Mycobacteriales</taxon>
        <taxon>Nocardiaceae</taxon>
        <taxon>Nocardia</taxon>
    </lineage>
</organism>
<accession>A0A0H5NRS6</accession>
<evidence type="ECO:0008006" key="3">
    <source>
        <dbReference type="Google" id="ProtNLM"/>
    </source>
</evidence>
<evidence type="ECO:0000313" key="1">
    <source>
        <dbReference type="EMBL" id="CRY78082.1"/>
    </source>
</evidence>
<evidence type="ECO:0000313" key="2">
    <source>
        <dbReference type="Proteomes" id="UP000057820"/>
    </source>
</evidence>
<dbReference type="RefSeq" id="WP_011207897.1">
    <property type="nucleotide sequence ID" value="NZ_CAACYE020000001.1"/>
</dbReference>
<proteinExistence type="predicted"/>